<gene>
    <name evidence="2" type="ORF">GRX66_03025</name>
</gene>
<dbReference type="Gene3D" id="3.60.15.10">
    <property type="entry name" value="Ribonuclease Z/Hydroxyacylglutathione hydrolase-like"/>
    <property type="match status" value="1"/>
</dbReference>
<dbReference type="RefSeq" id="WP_159525206.1">
    <property type="nucleotide sequence ID" value="NZ_WUUU01000010.1"/>
</dbReference>
<dbReference type="Pfam" id="PF13483">
    <property type="entry name" value="Lactamase_B_3"/>
    <property type="match status" value="1"/>
</dbReference>
<sequence>MQLRHLKSSSVVVESGDTSVLCDPWLLDGAFYGSWAHYPPLDFEPEDYADVDYIYVSHIHPDHFHRPTMERLDTDVPVLIHDYATDFLKRNVQRLGFDVVELPHAERTHLAGDLHVNVLGADNCDPSVCGNYFGCGWWTDSAGDRSTDGSTQIDSMGVFDDGEHVLVNANDCRWPLSERACAVVADQYEDIDVLLMQYAAANFYPQCMEDYTHEEKLGARDEVIYEMYRDAEGFVNALEPDYFMPFAGSYTLAGSLADRNQYVASPRRIDAYRHFEQSDTIQPDHSEPVLLNSEAVFDLETESPSEPYTPIDEGAREAYVRRELQHRTFPYENDDDPSLSELTELVGPAFEHMDAKRADIDWASDTVVLVDLVDDHVAALTMNGDGHEIKPVEDADTDNGYVRISMDERLLARILRGPQYAHFNNAQIGSHIGFRKEPDVYERPLYYALSFFHA</sequence>
<evidence type="ECO:0000313" key="2">
    <source>
        <dbReference type="EMBL" id="MXR19625.1"/>
    </source>
</evidence>
<dbReference type="PANTHER" id="PTHR43546:SF9">
    <property type="entry name" value="L-ASCORBATE-6-PHOSPHATE LACTONASE ULAG-RELATED"/>
    <property type="match status" value="1"/>
</dbReference>
<dbReference type="EMBL" id="WUUU01000010">
    <property type="protein sequence ID" value="MXR19625.1"/>
    <property type="molecule type" value="Genomic_DNA"/>
</dbReference>
<evidence type="ECO:0000313" key="3">
    <source>
        <dbReference type="Proteomes" id="UP000471521"/>
    </source>
</evidence>
<dbReference type="InterPro" id="IPR036866">
    <property type="entry name" value="RibonucZ/Hydroxyglut_hydro"/>
</dbReference>
<organism evidence="2 3">
    <name type="scientific">Halobacterium bonnevillei</name>
    <dbReference type="NCBI Taxonomy" id="2692200"/>
    <lineage>
        <taxon>Archaea</taxon>
        <taxon>Methanobacteriati</taxon>
        <taxon>Methanobacteriota</taxon>
        <taxon>Stenosarchaea group</taxon>
        <taxon>Halobacteria</taxon>
        <taxon>Halobacteriales</taxon>
        <taxon>Halobacteriaceae</taxon>
        <taxon>Halobacterium</taxon>
    </lineage>
</organism>
<protein>
    <submittedName>
        <fullName evidence="2">MBL fold metallo-hydrolase</fullName>
    </submittedName>
</protein>
<keyword evidence="1 2" id="KW-0378">Hydrolase</keyword>
<keyword evidence="3" id="KW-1185">Reference proteome</keyword>
<comment type="caution">
    <text evidence="2">The sequence shown here is derived from an EMBL/GenBank/DDBJ whole genome shotgun (WGS) entry which is preliminary data.</text>
</comment>
<dbReference type="OrthoDB" id="28313at2157"/>
<reference evidence="2 3" key="1">
    <citation type="submission" date="2019-12" db="EMBL/GenBank/DDBJ databases">
        <title>Isolation and characterization of three novel carbon monoxide-oxidizing members of Halobacteria from salione crusts and soils.</title>
        <authorList>
            <person name="Myers M.R."/>
            <person name="King G.M."/>
        </authorList>
    </citation>
    <scope>NUCLEOTIDE SEQUENCE [LARGE SCALE GENOMIC DNA]</scope>
    <source>
        <strain evidence="2 3">PCN9</strain>
    </source>
</reference>
<dbReference type="InterPro" id="IPR050114">
    <property type="entry name" value="UPF0173_UPF0282_UlaG_hydrolase"/>
</dbReference>
<dbReference type="GO" id="GO:0016787">
    <property type="term" value="F:hydrolase activity"/>
    <property type="evidence" value="ECO:0007669"/>
    <property type="project" value="UniProtKB-KW"/>
</dbReference>
<proteinExistence type="predicted"/>
<dbReference type="SUPFAM" id="SSF56281">
    <property type="entry name" value="Metallo-hydrolase/oxidoreductase"/>
    <property type="match status" value="1"/>
</dbReference>
<accession>A0A6B0SCZ9</accession>
<dbReference type="AlphaFoldDB" id="A0A6B0SCZ9"/>
<dbReference type="PANTHER" id="PTHR43546">
    <property type="entry name" value="UPF0173 METAL-DEPENDENT HYDROLASE MJ1163-RELATED"/>
    <property type="match status" value="1"/>
</dbReference>
<name>A0A6B0SCZ9_9EURY</name>
<dbReference type="Proteomes" id="UP000471521">
    <property type="component" value="Unassembled WGS sequence"/>
</dbReference>
<evidence type="ECO:0000256" key="1">
    <source>
        <dbReference type="ARBA" id="ARBA00022801"/>
    </source>
</evidence>